<feature type="transmembrane region" description="Helical" evidence="6">
    <location>
        <begin position="151"/>
        <end position="171"/>
    </location>
</feature>
<evidence type="ECO:0000256" key="1">
    <source>
        <dbReference type="ARBA" id="ARBA00004141"/>
    </source>
</evidence>
<keyword evidence="6" id="KW-1003">Cell membrane</keyword>
<feature type="transmembrane region" description="Helical" evidence="6">
    <location>
        <begin position="63"/>
        <end position="83"/>
    </location>
</feature>
<evidence type="ECO:0000256" key="3">
    <source>
        <dbReference type="ARBA" id="ARBA00022989"/>
    </source>
</evidence>
<dbReference type="PANTHER" id="PTHR43229:SF2">
    <property type="entry name" value="NODULATION PROTEIN J"/>
    <property type="match status" value="1"/>
</dbReference>
<dbReference type="InterPro" id="IPR000412">
    <property type="entry name" value="ABC_2_transport"/>
</dbReference>
<dbReference type="PANTHER" id="PTHR43229">
    <property type="entry name" value="NODULATION PROTEIN J"/>
    <property type="match status" value="1"/>
</dbReference>
<evidence type="ECO:0000313" key="9">
    <source>
        <dbReference type="Proteomes" id="UP000272729"/>
    </source>
</evidence>
<evidence type="ECO:0000256" key="5">
    <source>
        <dbReference type="ARBA" id="ARBA00023251"/>
    </source>
</evidence>
<evidence type="ECO:0000259" key="7">
    <source>
        <dbReference type="PROSITE" id="PS51012"/>
    </source>
</evidence>
<sequence>MTTTTPATTTGTAARTFGALLWRDVFVTGRELPSFLAQVIIQPFFILFIFAKVLGDIGFVQGSFAAVLLPGIVAMNGFLGALQNTTLPLVLDFSWTREIEDRLLAPIPIPLVAVEKMVFGALRGLLAAVLMVPIGFLMLDVSWPVSGLPAALLVIVLGSLAGAAVGMVIGTSVSPRHITVMFAVILTPLLFTGSAQFPWTELDGLRWFQVVCALNPLTYVSEGTRAVLAPGVPHIPLWVCLVVLVVSIAGFGALGVRGFLRRALD</sequence>
<protein>
    <recommendedName>
        <fullName evidence="6">Transport permease protein</fullName>
    </recommendedName>
</protein>
<organism evidence="8 9">
    <name type="scientific">Saccharothrix variisporea</name>
    <dbReference type="NCBI Taxonomy" id="543527"/>
    <lineage>
        <taxon>Bacteria</taxon>
        <taxon>Bacillati</taxon>
        <taxon>Actinomycetota</taxon>
        <taxon>Actinomycetes</taxon>
        <taxon>Pseudonocardiales</taxon>
        <taxon>Pseudonocardiaceae</taxon>
        <taxon>Saccharothrix</taxon>
    </lineage>
</organism>
<feature type="transmembrane region" description="Helical" evidence="6">
    <location>
        <begin position="32"/>
        <end position="51"/>
    </location>
</feature>
<dbReference type="GO" id="GO:0140359">
    <property type="term" value="F:ABC-type transporter activity"/>
    <property type="evidence" value="ECO:0007669"/>
    <property type="project" value="InterPro"/>
</dbReference>
<keyword evidence="5" id="KW-0046">Antibiotic resistance</keyword>
<dbReference type="Pfam" id="PF01061">
    <property type="entry name" value="ABC2_membrane"/>
    <property type="match status" value="1"/>
</dbReference>
<dbReference type="OrthoDB" id="4772026at2"/>
<proteinExistence type="inferred from homology"/>
<dbReference type="InterPro" id="IPR047817">
    <property type="entry name" value="ABC2_TM_bact-type"/>
</dbReference>
<comment type="similarity">
    <text evidence="6">Belongs to the ABC-2 integral membrane protein family.</text>
</comment>
<feature type="transmembrane region" description="Helical" evidence="6">
    <location>
        <begin position="178"/>
        <end position="199"/>
    </location>
</feature>
<evidence type="ECO:0000256" key="6">
    <source>
        <dbReference type="RuleBase" id="RU361157"/>
    </source>
</evidence>
<keyword evidence="6" id="KW-0813">Transport</keyword>
<comment type="caution">
    <text evidence="8">The sequence shown here is derived from an EMBL/GenBank/DDBJ whole genome shotgun (WGS) entry which is preliminary data.</text>
</comment>
<keyword evidence="4 6" id="KW-0472">Membrane</keyword>
<feature type="domain" description="ABC transmembrane type-2" evidence="7">
    <location>
        <begin position="34"/>
        <end position="262"/>
    </location>
</feature>
<feature type="transmembrane region" description="Helical" evidence="6">
    <location>
        <begin position="235"/>
        <end position="260"/>
    </location>
</feature>
<evidence type="ECO:0000256" key="2">
    <source>
        <dbReference type="ARBA" id="ARBA00022692"/>
    </source>
</evidence>
<keyword evidence="2 6" id="KW-0812">Transmembrane</keyword>
<dbReference type="Proteomes" id="UP000272729">
    <property type="component" value="Unassembled WGS sequence"/>
</dbReference>
<reference evidence="8 9" key="1">
    <citation type="submission" date="2018-10" db="EMBL/GenBank/DDBJ databases">
        <title>Sequencing the genomes of 1000 actinobacteria strains.</title>
        <authorList>
            <person name="Klenk H.-P."/>
        </authorList>
    </citation>
    <scope>NUCLEOTIDE SEQUENCE [LARGE SCALE GENOMIC DNA]</scope>
    <source>
        <strain evidence="8 9">DSM 43911</strain>
    </source>
</reference>
<keyword evidence="9" id="KW-1185">Reference proteome</keyword>
<dbReference type="InterPro" id="IPR013525">
    <property type="entry name" value="ABC2_TM"/>
</dbReference>
<dbReference type="GO" id="GO:0046677">
    <property type="term" value="P:response to antibiotic"/>
    <property type="evidence" value="ECO:0007669"/>
    <property type="project" value="UniProtKB-KW"/>
</dbReference>
<comment type="subcellular location">
    <subcellularLocation>
        <location evidence="6">Cell membrane</location>
        <topology evidence="6">Multi-pass membrane protein</topology>
    </subcellularLocation>
    <subcellularLocation>
        <location evidence="1">Membrane</location>
        <topology evidence="1">Multi-pass membrane protein</topology>
    </subcellularLocation>
</comment>
<dbReference type="AlphaFoldDB" id="A0A495X9N9"/>
<keyword evidence="3 6" id="KW-1133">Transmembrane helix</keyword>
<dbReference type="RefSeq" id="WP_121223088.1">
    <property type="nucleotide sequence ID" value="NZ_JBIUBA010000029.1"/>
</dbReference>
<accession>A0A495X9N9</accession>
<evidence type="ECO:0000256" key="4">
    <source>
        <dbReference type="ARBA" id="ARBA00023136"/>
    </source>
</evidence>
<dbReference type="InterPro" id="IPR051784">
    <property type="entry name" value="Nod_factor_ABC_transporter"/>
</dbReference>
<dbReference type="PROSITE" id="PS51012">
    <property type="entry name" value="ABC_TM2"/>
    <property type="match status" value="1"/>
</dbReference>
<dbReference type="EMBL" id="RBXR01000001">
    <property type="protein sequence ID" value="RKT70712.1"/>
    <property type="molecule type" value="Genomic_DNA"/>
</dbReference>
<gene>
    <name evidence="8" type="ORF">DFJ66_3982</name>
</gene>
<dbReference type="GO" id="GO:0043190">
    <property type="term" value="C:ATP-binding cassette (ABC) transporter complex"/>
    <property type="evidence" value="ECO:0007669"/>
    <property type="project" value="InterPro"/>
</dbReference>
<dbReference type="PIRSF" id="PIRSF006648">
    <property type="entry name" value="DrrB"/>
    <property type="match status" value="1"/>
</dbReference>
<evidence type="ECO:0000313" key="8">
    <source>
        <dbReference type="EMBL" id="RKT70712.1"/>
    </source>
</evidence>
<feature type="transmembrane region" description="Helical" evidence="6">
    <location>
        <begin position="126"/>
        <end position="145"/>
    </location>
</feature>
<name>A0A495X9N9_9PSEU</name>